<reference evidence="3" key="1">
    <citation type="submission" date="2016-06" db="UniProtKB">
        <authorList>
            <consortium name="WormBaseParasite"/>
        </authorList>
    </citation>
    <scope>IDENTIFICATION</scope>
</reference>
<organism evidence="3">
    <name type="scientific">Gongylonema pulchrum</name>
    <dbReference type="NCBI Taxonomy" id="637853"/>
    <lineage>
        <taxon>Eukaryota</taxon>
        <taxon>Metazoa</taxon>
        <taxon>Ecdysozoa</taxon>
        <taxon>Nematoda</taxon>
        <taxon>Chromadorea</taxon>
        <taxon>Rhabditida</taxon>
        <taxon>Spirurina</taxon>
        <taxon>Spiruromorpha</taxon>
        <taxon>Spiruroidea</taxon>
        <taxon>Gongylonematidae</taxon>
        <taxon>Gongylonema</taxon>
    </lineage>
</organism>
<sequence length="173" mass="20068">MALTLYNFHFFKMKVLQAPAIDASKHKGKILRVKDFMIRCPKCAIRSYFGEYVFFNASLYSKTSKTEKKSHSHVHINNCDWVCSPFLLQKATPGGKKCVRDIQTYELGWPQHARFCDIEDTHEVADFCRLYHEVDFALRGKSVQQDEEANATTVTYLEDLRLKGQIVNIRNLN</sequence>
<evidence type="ECO:0000313" key="3">
    <source>
        <dbReference type="WBParaSite" id="GPUH_0000891501-mRNA-1"/>
    </source>
</evidence>
<dbReference type="OrthoDB" id="5837485at2759"/>
<dbReference type="AlphaFoldDB" id="A0A183DJL4"/>
<dbReference type="WBParaSite" id="GPUH_0000891501-mRNA-1">
    <property type="protein sequence ID" value="GPUH_0000891501-mRNA-1"/>
    <property type="gene ID" value="GPUH_0000891501"/>
</dbReference>
<dbReference type="EMBL" id="UYRT01027326">
    <property type="protein sequence ID" value="VDK66185.1"/>
    <property type="molecule type" value="Genomic_DNA"/>
</dbReference>
<evidence type="ECO:0000313" key="1">
    <source>
        <dbReference type="EMBL" id="VDK66185.1"/>
    </source>
</evidence>
<protein>
    <submittedName>
        <fullName evidence="1 3">Uncharacterized protein</fullName>
    </submittedName>
</protein>
<proteinExistence type="predicted"/>
<reference evidence="1 2" key="2">
    <citation type="submission" date="2018-11" db="EMBL/GenBank/DDBJ databases">
        <authorList>
            <consortium name="Pathogen Informatics"/>
        </authorList>
    </citation>
    <scope>NUCLEOTIDE SEQUENCE [LARGE SCALE GENOMIC DNA]</scope>
</reference>
<dbReference type="Proteomes" id="UP000271098">
    <property type="component" value="Unassembled WGS sequence"/>
</dbReference>
<accession>A0A183DJL4</accession>
<evidence type="ECO:0000313" key="2">
    <source>
        <dbReference type="Proteomes" id="UP000271098"/>
    </source>
</evidence>
<gene>
    <name evidence="1" type="ORF">GPUH_LOCUS8905</name>
</gene>
<keyword evidence="2" id="KW-1185">Reference proteome</keyword>
<name>A0A183DJL4_9BILA</name>